<dbReference type="InterPro" id="IPR011761">
    <property type="entry name" value="ATP-grasp"/>
</dbReference>
<protein>
    <recommendedName>
        <fullName evidence="7">ATP-grasp domain-containing protein</fullName>
    </recommendedName>
</protein>
<keyword evidence="5" id="KW-0663">Pyridoxal phosphate</keyword>
<proteinExistence type="predicted"/>
<evidence type="ECO:0000313" key="9">
    <source>
        <dbReference type="Proteomes" id="UP000301309"/>
    </source>
</evidence>
<dbReference type="OrthoDB" id="24041at2"/>
<comment type="cofactor">
    <cofactor evidence="1">
        <name>pyridoxal 5'-phosphate</name>
        <dbReference type="ChEBI" id="CHEBI:597326"/>
    </cofactor>
</comment>
<keyword evidence="4 6" id="KW-0067">ATP-binding</keyword>
<dbReference type="GO" id="GO:0005524">
    <property type="term" value="F:ATP binding"/>
    <property type="evidence" value="ECO:0007669"/>
    <property type="project" value="UniProtKB-UniRule"/>
</dbReference>
<dbReference type="SUPFAM" id="SSF53686">
    <property type="entry name" value="Tryptophan synthase beta subunit-like PLP-dependent enzymes"/>
    <property type="match status" value="1"/>
</dbReference>
<accession>A0A4D4KZG2</accession>
<evidence type="ECO:0000256" key="3">
    <source>
        <dbReference type="ARBA" id="ARBA00022741"/>
    </source>
</evidence>
<dbReference type="SUPFAM" id="SSF56059">
    <property type="entry name" value="Glutathione synthetase ATP-binding domain-like"/>
    <property type="match status" value="1"/>
</dbReference>
<keyword evidence="2" id="KW-0436">Ligase</keyword>
<dbReference type="InterPro" id="IPR001926">
    <property type="entry name" value="TrpB-like_PALP"/>
</dbReference>
<dbReference type="RefSeq" id="WP_137977044.1">
    <property type="nucleotide sequence ID" value="NZ_BAAASO010000075.1"/>
</dbReference>
<dbReference type="Gene3D" id="3.40.50.1100">
    <property type="match status" value="2"/>
</dbReference>
<evidence type="ECO:0000256" key="1">
    <source>
        <dbReference type="ARBA" id="ARBA00001933"/>
    </source>
</evidence>
<comment type="caution">
    <text evidence="8">The sequence shown here is derived from an EMBL/GenBank/DDBJ whole genome shotgun (WGS) entry which is preliminary data.</text>
</comment>
<feature type="domain" description="ATP-grasp" evidence="7">
    <location>
        <begin position="448"/>
        <end position="647"/>
    </location>
</feature>
<gene>
    <name evidence="8" type="ORF">SVIO_025430</name>
</gene>
<name>A0A4D4KZG2_STRVO</name>
<sequence>MRHDTLVDAIGNTPVVRLRADVPEGVEVYAKLELQNPYAMKDRVARRMILEARRTGVLAEGAPVVESSSGTMALGIALVGTYLGHPVHIVSDPRIDAVTLAKLTAMGCTVHIVEAMTAQGWQSARLERLAELMQDLPGAYWPRQYSNPDNPAAYRGLADELVDDLGTVDVLVGSVGSGGSLCGTSAALLERFPDLKVVGVDCVGSVLFGQPDIATRKQSGLGNSLFPDNIDYRLIDEVHWLSDDEAFHATQSLAREQKIFAGNTSGSVYRVLSHLAARATPGTRLVGIMPDRGDRYADTVYRHEPSGPIAREPARVPFGTTVTNWSYASIPRTDRPVLVFVESNTTGTGMLALRTATRLGFAPVLLARDPGRYAELEATGYSAVVCDTEDDTAVLAAVGEAAAGRTVAGTTTTSDFYLEHTARLAGALGVPGHAPQTAAACRNKALTRAALRDAGVPQPAYAVVADTADIPAAVALVGTPCVVKPVDGSGSQDVRWCPDEATAVAHAARILAVTENVRGQRSAGQVLVEEFVDGPEYSVEMFCTGGEAVCVGVTRRTTTPLPHFVETGHLFPAGLPTAHQAEVAEAARQALKAVGFEYGPAHIEVRLTAVGPVVIEINGRLAGGMIPELVRAATGVDLLEQQVRGAAGLPVYLEAHRSRHAGLRFLTARDTGRLVAIEGTAAAERVPGVVAVVTTGTPGRAVRPPRDAYDRLGHVIAVGDTPQEVETALDTATALLRVETTAG</sequence>
<reference evidence="8 9" key="1">
    <citation type="journal article" date="2020" name="Int. J. Syst. Evol. Microbiol.">
        <title>Reclassification of Streptomyces castelarensis and Streptomyces sporoclivatus as later heterotypic synonyms of Streptomyces antimycoticus.</title>
        <authorList>
            <person name="Komaki H."/>
            <person name="Tamura T."/>
        </authorList>
    </citation>
    <scope>NUCLEOTIDE SEQUENCE [LARGE SCALE GENOMIC DNA]</scope>
    <source>
        <strain evidence="8 9">NBRC 13459</strain>
    </source>
</reference>
<evidence type="ECO:0000256" key="4">
    <source>
        <dbReference type="ARBA" id="ARBA00022840"/>
    </source>
</evidence>
<dbReference type="PANTHER" id="PTHR43585">
    <property type="entry name" value="FUMIPYRROLE BIOSYNTHESIS PROTEIN C"/>
    <property type="match status" value="1"/>
</dbReference>
<keyword evidence="9" id="KW-1185">Reference proteome</keyword>
<dbReference type="Gene3D" id="3.40.50.20">
    <property type="match status" value="1"/>
</dbReference>
<evidence type="ECO:0000256" key="2">
    <source>
        <dbReference type="ARBA" id="ARBA00022598"/>
    </source>
</evidence>
<dbReference type="Proteomes" id="UP000301309">
    <property type="component" value="Unassembled WGS sequence"/>
</dbReference>
<evidence type="ECO:0000313" key="8">
    <source>
        <dbReference type="EMBL" id="GDY51920.1"/>
    </source>
</evidence>
<dbReference type="CDD" id="cd01561">
    <property type="entry name" value="CBS_like"/>
    <property type="match status" value="1"/>
</dbReference>
<keyword evidence="3 6" id="KW-0547">Nucleotide-binding</keyword>
<dbReference type="SMART" id="SM01209">
    <property type="entry name" value="GARS_A"/>
    <property type="match status" value="1"/>
</dbReference>
<dbReference type="PANTHER" id="PTHR43585:SF2">
    <property type="entry name" value="ATP-GRASP ENZYME FSQD"/>
    <property type="match status" value="1"/>
</dbReference>
<dbReference type="Pfam" id="PF18603">
    <property type="entry name" value="LAL_C2"/>
    <property type="match status" value="1"/>
</dbReference>
<dbReference type="PROSITE" id="PS50975">
    <property type="entry name" value="ATP_GRASP"/>
    <property type="match status" value="1"/>
</dbReference>
<evidence type="ECO:0000256" key="5">
    <source>
        <dbReference type="ARBA" id="ARBA00022898"/>
    </source>
</evidence>
<dbReference type="EMBL" id="BJHW01000001">
    <property type="protein sequence ID" value="GDY51920.1"/>
    <property type="molecule type" value="Genomic_DNA"/>
</dbReference>
<dbReference type="InterPro" id="IPR036052">
    <property type="entry name" value="TrpB-like_PALP_sf"/>
</dbReference>
<dbReference type="Pfam" id="PF13535">
    <property type="entry name" value="ATP-grasp_4"/>
    <property type="match status" value="1"/>
</dbReference>
<dbReference type="Gene3D" id="3.30.470.20">
    <property type="entry name" value="ATP-grasp fold, B domain"/>
    <property type="match status" value="1"/>
</dbReference>
<evidence type="ECO:0000256" key="6">
    <source>
        <dbReference type="PROSITE-ProRule" id="PRU00409"/>
    </source>
</evidence>
<dbReference type="InterPro" id="IPR040570">
    <property type="entry name" value="LAL_C2"/>
</dbReference>
<dbReference type="AlphaFoldDB" id="A0A4D4KZG2"/>
<dbReference type="GO" id="GO:1901605">
    <property type="term" value="P:alpha-amino acid metabolic process"/>
    <property type="evidence" value="ECO:0007669"/>
    <property type="project" value="UniProtKB-ARBA"/>
</dbReference>
<dbReference type="GO" id="GO:0016874">
    <property type="term" value="F:ligase activity"/>
    <property type="evidence" value="ECO:0007669"/>
    <property type="project" value="UniProtKB-KW"/>
</dbReference>
<organism evidence="8 9">
    <name type="scientific">Streptomyces violaceusniger</name>
    <dbReference type="NCBI Taxonomy" id="68280"/>
    <lineage>
        <taxon>Bacteria</taxon>
        <taxon>Bacillati</taxon>
        <taxon>Actinomycetota</taxon>
        <taxon>Actinomycetes</taxon>
        <taxon>Kitasatosporales</taxon>
        <taxon>Streptomycetaceae</taxon>
        <taxon>Streptomyces</taxon>
        <taxon>Streptomyces violaceusniger group</taxon>
    </lineage>
</organism>
<dbReference type="InterPro" id="IPR052032">
    <property type="entry name" value="ATP-dep_AA_Ligase"/>
</dbReference>
<dbReference type="GO" id="GO:0046872">
    <property type="term" value="F:metal ion binding"/>
    <property type="evidence" value="ECO:0007669"/>
    <property type="project" value="InterPro"/>
</dbReference>
<dbReference type="Pfam" id="PF00291">
    <property type="entry name" value="PALP"/>
    <property type="match status" value="1"/>
</dbReference>
<evidence type="ECO:0000259" key="7">
    <source>
        <dbReference type="PROSITE" id="PS50975"/>
    </source>
</evidence>